<comment type="caution">
    <text evidence="2">The sequence shown here is derived from an EMBL/GenBank/DDBJ whole genome shotgun (WGS) entry which is preliminary data.</text>
</comment>
<name>A0AAE3QFX8_9HYPH</name>
<gene>
    <name evidence="2" type="ORF">MRS75_10210</name>
</gene>
<feature type="region of interest" description="Disordered" evidence="1">
    <location>
        <begin position="1"/>
        <end position="22"/>
    </location>
</feature>
<evidence type="ECO:0000313" key="2">
    <source>
        <dbReference type="EMBL" id="MDI7922459.1"/>
    </source>
</evidence>
<sequence>MVSKDEDVKPVKLSSRDKAAATDTTARAIISAETVAREKKTEKLRALRLAQPHAEIPQKRRRK</sequence>
<proteinExistence type="predicted"/>
<dbReference type="RefSeq" id="WP_311786595.1">
    <property type="nucleotide sequence ID" value="NZ_JALDYY010000005.1"/>
</dbReference>
<evidence type="ECO:0000313" key="3">
    <source>
        <dbReference type="Proteomes" id="UP001161580"/>
    </source>
</evidence>
<dbReference type="EMBL" id="JALDYZ010000004">
    <property type="protein sequence ID" value="MDI7922459.1"/>
    <property type="molecule type" value="Genomic_DNA"/>
</dbReference>
<dbReference type="AlphaFoldDB" id="A0AAE3QFX8"/>
<reference evidence="2" key="1">
    <citation type="submission" date="2022-03" db="EMBL/GenBank/DDBJ databases">
        <title>Fererhizobium litorale gen. nov., sp. nov., isolated from sandy sediments of the Sea of Japan seashore.</title>
        <authorList>
            <person name="Romanenko L."/>
            <person name="Kurilenko V."/>
            <person name="Otstavnykh N."/>
            <person name="Svetashev V."/>
            <person name="Tekutyeva L."/>
            <person name="Isaeva M."/>
            <person name="Mikhailov V."/>
        </authorList>
    </citation>
    <scope>NUCLEOTIDE SEQUENCE</scope>
    <source>
        <strain evidence="2">KMM 9576</strain>
    </source>
</reference>
<accession>A0AAE3QFX8</accession>
<dbReference type="Proteomes" id="UP001161580">
    <property type="component" value="Unassembled WGS sequence"/>
</dbReference>
<feature type="compositionally biased region" description="Basic and acidic residues" evidence="1">
    <location>
        <begin position="1"/>
        <end position="20"/>
    </location>
</feature>
<organism evidence="2 3">
    <name type="scientific">Ferirhizobium litorale</name>
    <dbReference type="NCBI Taxonomy" id="2927786"/>
    <lineage>
        <taxon>Bacteria</taxon>
        <taxon>Pseudomonadati</taxon>
        <taxon>Pseudomonadota</taxon>
        <taxon>Alphaproteobacteria</taxon>
        <taxon>Hyphomicrobiales</taxon>
        <taxon>Rhizobiaceae</taxon>
        <taxon>Ferirhizobium</taxon>
    </lineage>
</organism>
<protein>
    <submittedName>
        <fullName evidence="2">Uncharacterized protein</fullName>
    </submittedName>
</protein>
<keyword evidence="3" id="KW-1185">Reference proteome</keyword>
<evidence type="ECO:0000256" key="1">
    <source>
        <dbReference type="SAM" id="MobiDB-lite"/>
    </source>
</evidence>